<dbReference type="AlphaFoldDB" id="A0A2T6BGP6"/>
<comment type="caution">
    <text evidence="2">The sequence shown here is derived from an EMBL/GenBank/DDBJ whole genome shotgun (WGS) entry which is preliminary data.</text>
</comment>
<gene>
    <name evidence="2" type="ORF">C8P63_12029</name>
</gene>
<dbReference type="SUPFAM" id="SSF55298">
    <property type="entry name" value="YjgF-like"/>
    <property type="match status" value="1"/>
</dbReference>
<dbReference type="CDD" id="cd00448">
    <property type="entry name" value="YjgF_YER057c_UK114_family"/>
    <property type="match status" value="1"/>
</dbReference>
<dbReference type="InterPro" id="IPR019897">
    <property type="entry name" value="RidA_CS"/>
</dbReference>
<dbReference type="PROSITE" id="PS01094">
    <property type="entry name" value="UPF0076"/>
    <property type="match status" value="1"/>
</dbReference>
<proteinExistence type="inferred from homology"/>
<dbReference type="OrthoDB" id="9803101at2"/>
<dbReference type="GO" id="GO:0019239">
    <property type="term" value="F:deaminase activity"/>
    <property type="evidence" value="ECO:0007669"/>
    <property type="project" value="TreeGrafter"/>
</dbReference>
<dbReference type="FunFam" id="3.30.1330.40:FF:000001">
    <property type="entry name" value="L-PSP family endoribonuclease"/>
    <property type="match status" value="1"/>
</dbReference>
<organism evidence="2 3">
    <name type="scientific">Melghirimyces profundicolus</name>
    <dbReference type="NCBI Taxonomy" id="1242148"/>
    <lineage>
        <taxon>Bacteria</taxon>
        <taxon>Bacillati</taxon>
        <taxon>Bacillota</taxon>
        <taxon>Bacilli</taxon>
        <taxon>Bacillales</taxon>
        <taxon>Thermoactinomycetaceae</taxon>
        <taxon>Melghirimyces</taxon>
    </lineage>
</organism>
<sequence length="124" mass="13563">MDKIQTDYAPQAIGPYSQAIRLDGYVFTSGQIPLNPEGELVKGGIEEQTRQVLTNLKAVLESAGSGLDRVVKTTVFLKDMGDFQTVNGIYAEFFDQSRPARSCVEVSRLPKDVRIEIEAVAVVG</sequence>
<dbReference type="NCBIfam" id="TIGR00004">
    <property type="entry name" value="Rid family detoxifying hydrolase"/>
    <property type="match status" value="1"/>
</dbReference>
<evidence type="ECO:0000256" key="1">
    <source>
        <dbReference type="ARBA" id="ARBA00010552"/>
    </source>
</evidence>
<dbReference type="PANTHER" id="PTHR11803:SF58">
    <property type="entry name" value="PROTEIN HMF1-RELATED"/>
    <property type="match status" value="1"/>
</dbReference>
<keyword evidence="3" id="KW-1185">Reference proteome</keyword>
<name>A0A2T6BGP6_9BACL</name>
<dbReference type="RefSeq" id="WP_108025110.1">
    <property type="nucleotide sequence ID" value="NZ_QBKR01000020.1"/>
</dbReference>
<dbReference type="InterPro" id="IPR006056">
    <property type="entry name" value="RidA"/>
</dbReference>
<dbReference type="InterPro" id="IPR006175">
    <property type="entry name" value="YjgF/YER057c/UK114"/>
</dbReference>
<dbReference type="EMBL" id="QBKR01000020">
    <property type="protein sequence ID" value="PTX55234.1"/>
    <property type="molecule type" value="Genomic_DNA"/>
</dbReference>
<evidence type="ECO:0000313" key="3">
    <source>
        <dbReference type="Proteomes" id="UP000244240"/>
    </source>
</evidence>
<dbReference type="GO" id="GO:0005829">
    <property type="term" value="C:cytosol"/>
    <property type="evidence" value="ECO:0007669"/>
    <property type="project" value="TreeGrafter"/>
</dbReference>
<dbReference type="InterPro" id="IPR035959">
    <property type="entry name" value="RutC-like_sf"/>
</dbReference>
<dbReference type="PANTHER" id="PTHR11803">
    <property type="entry name" value="2-IMINOBUTANOATE/2-IMINOPROPANOATE DEAMINASE RIDA"/>
    <property type="match status" value="1"/>
</dbReference>
<protein>
    <submittedName>
        <fullName evidence="2">Endoribonuclease L-PSP</fullName>
    </submittedName>
</protein>
<comment type="similarity">
    <text evidence="1">Belongs to the RutC family.</text>
</comment>
<accession>A0A2T6BGP6</accession>
<dbReference type="Pfam" id="PF01042">
    <property type="entry name" value="Ribonuc_L-PSP"/>
    <property type="match status" value="1"/>
</dbReference>
<reference evidence="2 3" key="1">
    <citation type="submission" date="2018-04" db="EMBL/GenBank/DDBJ databases">
        <title>Genomic Encyclopedia of Archaeal and Bacterial Type Strains, Phase II (KMG-II): from individual species to whole genera.</title>
        <authorList>
            <person name="Goeker M."/>
        </authorList>
    </citation>
    <scope>NUCLEOTIDE SEQUENCE [LARGE SCALE GENOMIC DNA]</scope>
    <source>
        <strain evidence="2 3">DSM 45787</strain>
    </source>
</reference>
<evidence type="ECO:0000313" key="2">
    <source>
        <dbReference type="EMBL" id="PTX55234.1"/>
    </source>
</evidence>
<dbReference type="Proteomes" id="UP000244240">
    <property type="component" value="Unassembled WGS sequence"/>
</dbReference>
<dbReference type="Gene3D" id="3.30.1330.40">
    <property type="entry name" value="RutC-like"/>
    <property type="match status" value="1"/>
</dbReference>